<dbReference type="Pfam" id="PF04832">
    <property type="entry name" value="SOUL"/>
    <property type="match status" value="2"/>
</dbReference>
<accession>A0AAP0FEN0</accession>
<keyword evidence="2" id="KW-0732">Signal</keyword>
<feature type="signal peptide" evidence="2">
    <location>
        <begin position="1"/>
        <end position="26"/>
    </location>
</feature>
<dbReference type="Gene3D" id="3.20.80.10">
    <property type="entry name" value="Regulatory factor, effector binding domain"/>
    <property type="match status" value="2"/>
</dbReference>
<dbReference type="PANTHER" id="PTHR11220:SF36">
    <property type="entry name" value="SOUL HEME-BINDING PROTEIN"/>
    <property type="match status" value="1"/>
</dbReference>
<dbReference type="InterPro" id="IPR006917">
    <property type="entry name" value="SOUL_heme-bd"/>
</dbReference>
<reference evidence="3 4" key="1">
    <citation type="submission" date="2024-01" db="EMBL/GenBank/DDBJ databases">
        <title>Genome assemblies of Stephania.</title>
        <authorList>
            <person name="Yang L."/>
        </authorList>
    </citation>
    <scope>NUCLEOTIDE SEQUENCE [LARGE SCALE GENOMIC DNA]</scope>
    <source>
        <strain evidence="3">YNDBR</strain>
        <tissue evidence="3">Leaf</tissue>
    </source>
</reference>
<evidence type="ECO:0008006" key="5">
    <source>
        <dbReference type="Google" id="ProtNLM"/>
    </source>
</evidence>
<name>A0AAP0FEN0_9MAGN</name>
<evidence type="ECO:0000256" key="2">
    <source>
        <dbReference type="SAM" id="SignalP"/>
    </source>
</evidence>
<sequence length="357" mass="39592">MESKMENWKPLLISLCVICAIVGSSGTESPQFTVVHSESDFEIRLYRESVWMSAYVPEISFEKATREGFHRLYQYIHGANNGSSELVMTAPVLTSTIPVATSVGHYVRFYLPTECQEAPPHPLPELNLQFDKWKRHCVAVRKFSGFATDNNIDQQVEDLLTSVARSQTGNSIVLEDKHGYAIAQYNASFHLSGRLNEVWMGVLSGKGLFQYIEGANLNDSRVSMTLPVLTSIAPEAGPLHSSAYIVQFYLPVKFQGSPPIPLPELNLQPHAWASHCIAVRKFSGFARDSNVVAEAEKLAVSLSRSPWANSTSPDSKYAYSIAQYNSPFRFIGRVNEVWVDIDGSKIAGCSSDDLATF</sequence>
<protein>
    <recommendedName>
        <fullName evidence="5">SOUL heme-binding protein</fullName>
    </recommendedName>
</protein>
<dbReference type="AlphaFoldDB" id="A0AAP0FEN0"/>
<comment type="caution">
    <text evidence="3">The sequence shown here is derived from an EMBL/GenBank/DDBJ whole genome shotgun (WGS) entry which is preliminary data.</text>
</comment>
<evidence type="ECO:0000256" key="1">
    <source>
        <dbReference type="ARBA" id="ARBA00009817"/>
    </source>
</evidence>
<gene>
    <name evidence="3" type="ORF">Syun_024153</name>
</gene>
<dbReference type="PANTHER" id="PTHR11220">
    <property type="entry name" value="HEME-BINDING PROTEIN-RELATED"/>
    <property type="match status" value="1"/>
</dbReference>
<evidence type="ECO:0000313" key="4">
    <source>
        <dbReference type="Proteomes" id="UP001420932"/>
    </source>
</evidence>
<organism evidence="3 4">
    <name type="scientific">Stephania yunnanensis</name>
    <dbReference type="NCBI Taxonomy" id="152371"/>
    <lineage>
        <taxon>Eukaryota</taxon>
        <taxon>Viridiplantae</taxon>
        <taxon>Streptophyta</taxon>
        <taxon>Embryophyta</taxon>
        <taxon>Tracheophyta</taxon>
        <taxon>Spermatophyta</taxon>
        <taxon>Magnoliopsida</taxon>
        <taxon>Ranunculales</taxon>
        <taxon>Menispermaceae</taxon>
        <taxon>Menispermoideae</taxon>
        <taxon>Cissampelideae</taxon>
        <taxon>Stephania</taxon>
    </lineage>
</organism>
<dbReference type="SUPFAM" id="SSF55136">
    <property type="entry name" value="Probable bacterial effector-binding domain"/>
    <property type="match status" value="2"/>
</dbReference>
<feature type="chain" id="PRO_5042935474" description="SOUL heme-binding protein" evidence="2">
    <location>
        <begin position="27"/>
        <end position="357"/>
    </location>
</feature>
<evidence type="ECO:0000313" key="3">
    <source>
        <dbReference type="EMBL" id="KAK9108142.1"/>
    </source>
</evidence>
<dbReference type="InterPro" id="IPR011256">
    <property type="entry name" value="Reg_factor_effector_dom_sf"/>
</dbReference>
<proteinExistence type="inferred from homology"/>
<dbReference type="EMBL" id="JBBNAF010000010">
    <property type="protein sequence ID" value="KAK9108142.1"/>
    <property type="molecule type" value="Genomic_DNA"/>
</dbReference>
<comment type="similarity">
    <text evidence="1">Belongs to the HEBP family.</text>
</comment>
<keyword evidence="4" id="KW-1185">Reference proteome</keyword>
<dbReference type="Proteomes" id="UP001420932">
    <property type="component" value="Unassembled WGS sequence"/>
</dbReference>
<dbReference type="FunFam" id="3.20.80.10:FF:000002">
    <property type="entry name" value="Heme-binding protein 2"/>
    <property type="match status" value="2"/>
</dbReference>